<evidence type="ECO:0000313" key="13">
    <source>
        <dbReference type="Proteomes" id="UP000595847"/>
    </source>
</evidence>
<comment type="similarity">
    <text evidence="9">Belongs to the TrpF family.</text>
</comment>
<dbReference type="KEGG" id="bcop:JD108_12365"/>
<evidence type="ECO:0000313" key="12">
    <source>
        <dbReference type="EMBL" id="QUO39826.1"/>
    </source>
</evidence>
<gene>
    <name evidence="9" type="primary">trpF</name>
    <name evidence="11" type="ORF">JD108_12365</name>
    <name evidence="12" type="ORF">KDJ56_12310</name>
</gene>
<keyword evidence="6 9" id="KW-0822">Tryptophan biosynthesis</keyword>
<evidence type="ECO:0000259" key="10">
    <source>
        <dbReference type="Pfam" id="PF00697"/>
    </source>
</evidence>
<evidence type="ECO:0000256" key="3">
    <source>
        <dbReference type="ARBA" id="ARBA00012572"/>
    </source>
</evidence>
<dbReference type="EMBL" id="CP066308">
    <property type="protein sequence ID" value="QQE72748.1"/>
    <property type="molecule type" value="Genomic_DNA"/>
</dbReference>
<evidence type="ECO:0000313" key="14">
    <source>
        <dbReference type="Proteomes" id="UP000677234"/>
    </source>
</evidence>
<dbReference type="EMBL" id="CP073708">
    <property type="protein sequence ID" value="QUO39826.1"/>
    <property type="molecule type" value="Genomic_DNA"/>
</dbReference>
<dbReference type="RefSeq" id="WP_198826381.1">
    <property type="nucleotide sequence ID" value="NZ_CP066308.1"/>
</dbReference>
<evidence type="ECO:0000256" key="7">
    <source>
        <dbReference type="ARBA" id="ARBA00023141"/>
    </source>
</evidence>
<evidence type="ECO:0000313" key="11">
    <source>
        <dbReference type="EMBL" id="QQE72748.1"/>
    </source>
</evidence>
<keyword evidence="8 9" id="KW-0413">Isomerase</keyword>
<dbReference type="PANTHER" id="PTHR42894">
    <property type="entry name" value="N-(5'-PHOSPHORIBOSYL)ANTHRANILATE ISOMERASE"/>
    <property type="match status" value="1"/>
</dbReference>
<organism evidence="11 13">
    <name type="scientific">Brevibacillus composti</name>
    <dbReference type="NCBI Taxonomy" id="2796470"/>
    <lineage>
        <taxon>Bacteria</taxon>
        <taxon>Bacillati</taxon>
        <taxon>Bacillota</taxon>
        <taxon>Bacilli</taxon>
        <taxon>Bacillales</taxon>
        <taxon>Paenibacillaceae</taxon>
        <taxon>Brevibacillus</taxon>
    </lineage>
</organism>
<comment type="pathway">
    <text evidence="2 9">Amino-acid biosynthesis; L-tryptophan biosynthesis; L-tryptophan from chorismate: step 3/5.</text>
</comment>
<dbReference type="InterPro" id="IPR011060">
    <property type="entry name" value="RibuloseP-bd_barrel"/>
</dbReference>
<evidence type="ECO:0000256" key="6">
    <source>
        <dbReference type="ARBA" id="ARBA00022822"/>
    </source>
</evidence>
<comment type="catalytic activity">
    <reaction evidence="1 9">
        <text>N-(5-phospho-beta-D-ribosyl)anthranilate = 1-(2-carboxyphenylamino)-1-deoxy-D-ribulose 5-phosphate</text>
        <dbReference type="Rhea" id="RHEA:21540"/>
        <dbReference type="ChEBI" id="CHEBI:18277"/>
        <dbReference type="ChEBI" id="CHEBI:58613"/>
        <dbReference type="EC" id="5.3.1.24"/>
    </reaction>
</comment>
<evidence type="ECO:0000256" key="5">
    <source>
        <dbReference type="ARBA" id="ARBA00022605"/>
    </source>
</evidence>
<keyword evidence="7 9" id="KW-0057">Aromatic amino acid biosynthesis</keyword>
<name>A0A7T5JLX8_9BACL</name>
<reference evidence="11 13" key="1">
    <citation type="submission" date="2020-12" db="EMBL/GenBank/DDBJ databases">
        <title>strain FJAT-54423T represents a novel species of the genus Brevibacillus.</title>
        <authorList>
            <person name="Tang R."/>
        </authorList>
    </citation>
    <scope>NUCLEOTIDE SEQUENCE [LARGE SCALE GENOMIC DNA]</scope>
    <source>
        <strain evidence="11 13">FJAT-54423</strain>
    </source>
</reference>
<evidence type="ECO:0000256" key="9">
    <source>
        <dbReference type="HAMAP-Rule" id="MF_00135"/>
    </source>
</evidence>
<proteinExistence type="inferred from homology"/>
<keyword evidence="14" id="KW-1185">Reference proteome</keyword>
<evidence type="ECO:0000256" key="8">
    <source>
        <dbReference type="ARBA" id="ARBA00023235"/>
    </source>
</evidence>
<dbReference type="UniPathway" id="UPA00035">
    <property type="reaction ID" value="UER00042"/>
</dbReference>
<dbReference type="InterPro" id="IPR044643">
    <property type="entry name" value="TrpF_fam"/>
</dbReference>
<evidence type="ECO:0000256" key="4">
    <source>
        <dbReference type="ARBA" id="ARBA00022272"/>
    </source>
</evidence>
<dbReference type="InterPro" id="IPR001240">
    <property type="entry name" value="PRAI_dom"/>
</dbReference>
<sequence>MTKIKICGVKRIETLRVLTEWGVDYAGFVFAPSKRQVSAGEAGELLRAVPGHPPAVGVFVNPSLQELEEVLQEARLSVIQLHGQESAAFCQQVRELFSLPVWKALAVGRDGERSDRRAEMEPYLAVADGLLFDTYDPSLAGGTGKRFSWEQIPQLKQWSAPLPCIVAGGIHAGNVGELVDTYQPAVIDVSSGVETAGEKDTEKIRELVERVREYDGGKNGTAAGA</sequence>
<dbReference type="GO" id="GO:0000162">
    <property type="term" value="P:L-tryptophan biosynthetic process"/>
    <property type="evidence" value="ECO:0007669"/>
    <property type="project" value="UniProtKB-UniRule"/>
</dbReference>
<dbReference type="Proteomes" id="UP000677234">
    <property type="component" value="Chromosome"/>
</dbReference>
<dbReference type="GO" id="GO:0004640">
    <property type="term" value="F:phosphoribosylanthranilate isomerase activity"/>
    <property type="evidence" value="ECO:0007669"/>
    <property type="project" value="UniProtKB-UniRule"/>
</dbReference>
<evidence type="ECO:0000256" key="1">
    <source>
        <dbReference type="ARBA" id="ARBA00001164"/>
    </source>
</evidence>
<dbReference type="Pfam" id="PF00697">
    <property type="entry name" value="PRAI"/>
    <property type="match status" value="1"/>
</dbReference>
<dbReference type="InterPro" id="IPR013785">
    <property type="entry name" value="Aldolase_TIM"/>
</dbReference>
<dbReference type="SUPFAM" id="SSF51366">
    <property type="entry name" value="Ribulose-phoshate binding barrel"/>
    <property type="match status" value="1"/>
</dbReference>
<protein>
    <recommendedName>
        <fullName evidence="4 9">N-(5'-phosphoribosyl)anthranilate isomerase</fullName>
        <shortName evidence="9">PRAI</shortName>
        <ecNumber evidence="3 9">5.3.1.24</ecNumber>
    </recommendedName>
</protein>
<evidence type="ECO:0000256" key="2">
    <source>
        <dbReference type="ARBA" id="ARBA00004664"/>
    </source>
</evidence>
<accession>A0A7T5JLX8</accession>
<dbReference type="HAMAP" id="MF_00135">
    <property type="entry name" value="PRAI"/>
    <property type="match status" value="1"/>
</dbReference>
<dbReference type="PANTHER" id="PTHR42894:SF1">
    <property type="entry name" value="N-(5'-PHOSPHORIBOSYL)ANTHRANILATE ISOMERASE"/>
    <property type="match status" value="1"/>
</dbReference>
<dbReference type="CDD" id="cd00405">
    <property type="entry name" value="PRAI"/>
    <property type="match status" value="1"/>
</dbReference>
<dbReference type="EC" id="5.3.1.24" evidence="3 9"/>
<dbReference type="Proteomes" id="UP000595847">
    <property type="component" value="Chromosome"/>
</dbReference>
<keyword evidence="5 9" id="KW-0028">Amino-acid biosynthesis</keyword>
<dbReference type="Gene3D" id="3.20.20.70">
    <property type="entry name" value="Aldolase class I"/>
    <property type="match status" value="1"/>
</dbReference>
<dbReference type="AlphaFoldDB" id="A0A7T5JLX8"/>
<reference evidence="12" key="2">
    <citation type="submission" date="2021-04" db="EMBL/GenBank/DDBJ databases">
        <title>Brevibacillus composti FJAT-54423, complete genome.</title>
        <authorList>
            <person name="Tang R."/>
        </authorList>
    </citation>
    <scope>NUCLEOTIDE SEQUENCE</scope>
    <source>
        <strain evidence="12">FJAT-54424</strain>
    </source>
</reference>
<feature type="domain" description="N-(5'phosphoribosyl) anthranilate isomerase (PRAI)" evidence="10">
    <location>
        <begin position="4"/>
        <end position="209"/>
    </location>
</feature>